<evidence type="ECO:0000313" key="2">
    <source>
        <dbReference type="EMBL" id="CAB1459482.1"/>
    </source>
</evidence>
<comment type="caution">
    <text evidence="2">The sequence shown here is derived from an EMBL/GenBank/DDBJ whole genome shotgun (WGS) entry which is preliminary data.</text>
</comment>
<keyword evidence="3" id="KW-1185">Reference proteome</keyword>
<dbReference type="AlphaFoldDB" id="A0A9N7ZDU7"/>
<evidence type="ECO:0000256" key="1">
    <source>
        <dbReference type="SAM" id="MobiDB-lite"/>
    </source>
</evidence>
<organism evidence="2 3">
    <name type="scientific">Pleuronectes platessa</name>
    <name type="common">European plaice</name>
    <dbReference type="NCBI Taxonomy" id="8262"/>
    <lineage>
        <taxon>Eukaryota</taxon>
        <taxon>Metazoa</taxon>
        <taxon>Chordata</taxon>
        <taxon>Craniata</taxon>
        <taxon>Vertebrata</taxon>
        <taxon>Euteleostomi</taxon>
        <taxon>Actinopterygii</taxon>
        <taxon>Neopterygii</taxon>
        <taxon>Teleostei</taxon>
        <taxon>Neoteleostei</taxon>
        <taxon>Acanthomorphata</taxon>
        <taxon>Carangaria</taxon>
        <taxon>Pleuronectiformes</taxon>
        <taxon>Pleuronectoidei</taxon>
        <taxon>Pleuronectidae</taxon>
        <taxon>Pleuronectes</taxon>
    </lineage>
</organism>
<feature type="region of interest" description="Disordered" evidence="1">
    <location>
        <begin position="1"/>
        <end position="29"/>
    </location>
</feature>
<reference evidence="2" key="1">
    <citation type="submission" date="2020-03" db="EMBL/GenBank/DDBJ databases">
        <authorList>
            <person name="Weist P."/>
        </authorList>
    </citation>
    <scope>NUCLEOTIDE SEQUENCE</scope>
</reference>
<feature type="compositionally biased region" description="Basic and acidic residues" evidence="1">
    <location>
        <begin position="74"/>
        <end position="87"/>
    </location>
</feature>
<accession>A0A9N7ZDU7</accession>
<protein>
    <submittedName>
        <fullName evidence="2">Uncharacterized protein</fullName>
    </submittedName>
</protein>
<feature type="compositionally biased region" description="Low complexity" evidence="1">
    <location>
        <begin position="147"/>
        <end position="165"/>
    </location>
</feature>
<feature type="compositionally biased region" description="Basic and acidic residues" evidence="1">
    <location>
        <begin position="166"/>
        <end position="190"/>
    </location>
</feature>
<name>A0A9N7ZDU7_PLEPL</name>
<sequence>MDDGPEQVYPSRPVPARSPGAAGPVGVSARLPVEVLSAVRGTKRPDSSRHTEPFIQVEAEAACGKIKHCGQQREKYSLPIGRERSEDPTGPFKKPTAGTHRKCLVPLSPPSPHLRSLHRGTDSGVTSLRSLDSPARCHRGTEKNLWGGSPTRTGGSPTAENLRTTENNHRTTTEESSDHQRRPTGARDDQQSDLSAFTSTFLVARSFTSRDPGSVVAAQQRLLSGLQRSDTPVRVLSG</sequence>
<proteinExistence type="predicted"/>
<dbReference type="Proteomes" id="UP001153269">
    <property type="component" value="Unassembled WGS sequence"/>
</dbReference>
<evidence type="ECO:0000313" key="3">
    <source>
        <dbReference type="Proteomes" id="UP001153269"/>
    </source>
</evidence>
<dbReference type="EMBL" id="CADEAL010004435">
    <property type="protein sequence ID" value="CAB1459482.1"/>
    <property type="molecule type" value="Genomic_DNA"/>
</dbReference>
<feature type="region of interest" description="Disordered" evidence="1">
    <location>
        <begin position="74"/>
        <end position="193"/>
    </location>
</feature>
<gene>
    <name evidence="2" type="ORF">PLEPLA_LOCUS47319</name>
</gene>